<comment type="caution">
    <text evidence="1">The sequence shown here is derived from an EMBL/GenBank/DDBJ whole genome shotgun (WGS) entry which is preliminary data.</text>
</comment>
<name>A0A8I1EGW2_PSEPU</name>
<sequence length="585" mass="65609">MSTPSTSSTAMKFSLLRTFSNNEEENAQARDGFFEEMADVLSDYDLADGIFLAILQGNHYVARRLIEYRGPVSLEYVNCRPNIVKHRLNGEDVNPANAKALSNLRSPADLKAVLELVNEFGLKGLAEPGLTYPALFRKIDQNLVVQEFKQDRFAGELPELSKGVLHAPELAIALDIEASRNTNPGAYRPMLCWATQEMVDEFPGGLSPLRPFQYVSSPTFQGSLEEWRSPDENSSTLMFTELVVGVEPSAGARFGEWLMAPMCPPEAQYGFDDPHGRVLCETTTDFLLQFDMTGTQVENERAATEFAGKYLPIQIMATQIAQACIRDFAHADPQYNFERVYATSMEGSFNSLFELLSEDNPLREKALAMMTPAQWKTLFGKTDSMRLTAKALVAMHQSFGLDNTGLNLGIDCRDIPTLKAGGYHFSEDTVFFSDRNKFDSYVRDHRIDRSLGKPTAVYGYLNKSFLLDPVMDEMSPEERLHEMTRYSSDILSLNLWPSESKKPEALLDVLKATVRTNLNDSNDMRALALRAMMSDAGIEACVEAATTPTHWDKMREVFSRDELLSYRDVMPAKAKGWLIEDDLGI</sequence>
<proteinExistence type="predicted"/>
<dbReference type="RefSeq" id="WP_198747794.1">
    <property type="nucleotide sequence ID" value="NZ_JAEHTE010000023.1"/>
</dbReference>
<protein>
    <submittedName>
        <fullName evidence="1">Uncharacterized protein</fullName>
    </submittedName>
</protein>
<dbReference type="EMBL" id="JAEHTE010000023">
    <property type="protein sequence ID" value="MBI6885867.1"/>
    <property type="molecule type" value="Genomic_DNA"/>
</dbReference>
<gene>
    <name evidence="1" type="ORF">JEU22_18325</name>
</gene>
<accession>A0A8I1EGW2</accession>
<dbReference type="AlphaFoldDB" id="A0A8I1EGW2"/>
<organism evidence="1 2">
    <name type="scientific">Pseudomonas putida</name>
    <name type="common">Arthrobacter siderocapsulatus</name>
    <dbReference type="NCBI Taxonomy" id="303"/>
    <lineage>
        <taxon>Bacteria</taxon>
        <taxon>Pseudomonadati</taxon>
        <taxon>Pseudomonadota</taxon>
        <taxon>Gammaproteobacteria</taxon>
        <taxon>Pseudomonadales</taxon>
        <taxon>Pseudomonadaceae</taxon>
        <taxon>Pseudomonas</taxon>
    </lineage>
</organism>
<dbReference type="Proteomes" id="UP000637061">
    <property type="component" value="Unassembled WGS sequence"/>
</dbReference>
<evidence type="ECO:0000313" key="2">
    <source>
        <dbReference type="Proteomes" id="UP000637061"/>
    </source>
</evidence>
<evidence type="ECO:0000313" key="1">
    <source>
        <dbReference type="EMBL" id="MBI6885867.1"/>
    </source>
</evidence>
<reference evidence="1" key="1">
    <citation type="submission" date="2020-12" db="EMBL/GenBank/DDBJ databases">
        <title>Enhanced detection system for hospital associated transmission using whole genome sequencing surveillance.</title>
        <authorList>
            <person name="Harrison L.H."/>
            <person name="Van Tyne D."/>
            <person name="Marsh J.W."/>
            <person name="Griffith M.P."/>
            <person name="Snyder D.J."/>
            <person name="Cooper V.S."/>
            <person name="Mustapha M."/>
        </authorList>
    </citation>
    <scope>NUCLEOTIDE SEQUENCE</scope>
    <source>
        <strain evidence="1">PSB00042</strain>
    </source>
</reference>